<evidence type="ECO:0000256" key="1">
    <source>
        <dbReference type="ARBA" id="ARBA00034923"/>
    </source>
</evidence>
<dbReference type="InterPro" id="IPR000212">
    <property type="entry name" value="DNA_helicase_UvrD/REP"/>
</dbReference>
<protein>
    <recommendedName>
        <fullName evidence="1">DNA 3'-5' helicase II</fullName>
    </recommendedName>
</protein>
<name>A0A080M0D9_9PROT</name>
<comment type="caution">
    <text evidence="2">The sequence shown here is derived from an EMBL/GenBank/DDBJ whole genome shotgun (WGS) entry which is preliminary data.</text>
</comment>
<dbReference type="GO" id="GO:0003677">
    <property type="term" value="F:DNA binding"/>
    <property type="evidence" value="ECO:0007669"/>
    <property type="project" value="InterPro"/>
</dbReference>
<sequence length="1525" mass="170287">MTIFVSISDVCAAEARQSGQSAALLKLAAEVERIQNIAHFDRHQPFPIVKKVLGKTFRLYAIEQLQDETGHRVIRFARFLAKGQNENFHRRLNEERFRESFIQEGALSATEVATVIEQRIADGVVGPAPVTDDEARYLDVESTTLYQNEPSVYETSGWVDILKSPWMNEFRRGLAGILLELVDQGKKEDRSAATRYPADKNQRGVLYRQFSNGLLLVAPVGYEKGPQEDDLRQQYVEVFEANEALAEEDLRKFSLRTYPEFVVYDEGLWVTLETAGKDANLSLSPEELGLLHTLLTPGEARNPYPLFINGRPGSGKTTILHYLFAEHLHHHLTAAAPLPDPPLYLTYSTLLTSRAKETVSTILACDYRRIENPPDMDSLVAQQIFGRAFKVFRDMLLSLLTPEVRTRFKSELYVDFPRFRALWIKSFAQGGGCPSELRNAPELSWHAIRTFIKGRCPADGEEDDFGPDRYAELPKRQKSIDEGLFQQIYDAVWRAWYKRRCDKDGLWDDQDLTMAVLRQDSLARFPAIVCDEAQDFTANELAVILRLSVFSARAVPHYLLGKIPFAFAGDPFQTLNPTGFNWESLSDCFRENLLRELDPDGRHALKVNFRELQLNYRSAEPIVRLCNLIQLLRGILFEVGGLRPQQTWRNDAAPDVALFCIDDATTRDQLRRQAAELVFIVPSQDESEADYIRSDKALSGIATGGTQAMPDVFNPMRAKGMEFGRVVIYKFGDWCLNHLRGLPELLAKPATVRNTQEGLSYEYFLNRLYVGLSRARSRLLIVDTQDGIDKFWGFARGYQHEDLISQYKSRDTAWLPKDLGIAIQGEAGAWKDNEADDHADIGQQYLERGEQERDPYLLDRAAARFDRVPDESNALRSRALACHFREDYAQAGRLFARIPDVDMALRNFWLAGDYVAFLNMARNRGHAGDPRFHAARYMESKHQEDDARTCFKSLHDILANRGATTPAADKRLRGILDQALAKLLARLDEHPKDARAQEDARDDADHLERVQSALEWTPAASTGYVVVLALAGKNAEATAAWKVARRGEAEVPDVVVKALARELPFPENLPFVLRLGDASQLAAAAKSGDWSRVPSKMVADIAAELWRSSRNDEFEVVALAQRGTKAFAVFDDLTADDRLQPAVRSLATRLVTRLAELGDLHGYLGILMAHQLPDVAKATTAWVESAVREAPDVHRDGIRALAASGIDSDSIDAGLRDRIEQYFDGLIKSKHKALPLVSPFEVGVVLELSGKYKLMQQYYELVLKARDRTTDLEIVGFAQERIVFARVGLANVTKDMKLRARLEKEYKNSAREWSIALSNVPLRINLHSYQASIDRFYQEQGQLAAAAEEPVLTSPVKSNAAPLGTDGVPVLGSTGTPPLPPVTQRPLAVALGHVAGVTGPGARPGFPAITQPGLEVGTEAQPLREEDTVIVSTGGLGLEITCNYSVPRIEVRNTKTRETAVVRPKNGVLTVSSGDFDVEGSNGVYTLGDWGVSVALTDSGDGRSHIELRARDDGPVVRLMARTRV</sequence>
<dbReference type="EMBL" id="JDVG02000662">
    <property type="protein sequence ID" value="KFB70699.1"/>
    <property type="molecule type" value="Genomic_DNA"/>
</dbReference>
<accession>A0A080M0D9</accession>
<dbReference type="GO" id="GO:0005524">
    <property type="term" value="F:ATP binding"/>
    <property type="evidence" value="ECO:0007669"/>
    <property type="project" value="InterPro"/>
</dbReference>
<proteinExistence type="predicted"/>
<dbReference type="PANTHER" id="PTHR11070">
    <property type="entry name" value="UVRD / RECB / PCRA DNA HELICASE FAMILY MEMBER"/>
    <property type="match status" value="1"/>
</dbReference>
<evidence type="ECO:0000313" key="2">
    <source>
        <dbReference type="EMBL" id="KFB70699.1"/>
    </source>
</evidence>
<organism evidence="2 3">
    <name type="scientific">Candidatus Accumulibacter phosphatis</name>
    <dbReference type="NCBI Taxonomy" id="327160"/>
    <lineage>
        <taxon>Bacteria</taxon>
        <taxon>Pseudomonadati</taxon>
        <taxon>Pseudomonadota</taxon>
        <taxon>Betaproteobacteria</taxon>
        <taxon>Candidatus Accumulibacter</taxon>
    </lineage>
</organism>
<dbReference type="InterPro" id="IPR027417">
    <property type="entry name" value="P-loop_NTPase"/>
</dbReference>
<dbReference type="PANTHER" id="PTHR11070:SF2">
    <property type="entry name" value="ATP-DEPENDENT DNA HELICASE SRS2"/>
    <property type="match status" value="1"/>
</dbReference>
<dbReference type="GO" id="GO:0000725">
    <property type="term" value="P:recombinational repair"/>
    <property type="evidence" value="ECO:0007669"/>
    <property type="project" value="TreeGrafter"/>
</dbReference>
<dbReference type="Gene3D" id="3.40.50.300">
    <property type="entry name" value="P-loop containing nucleotide triphosphate hydrolases"/>
    <property type="match status" value="1"/>
</dbReference>
<dbReference type="GO" id="GO:0043138">
    <property type="term" value="F:3'-5' DNA helicase activity"/>
    <property type="evidence" value="ECO:0007669"/>
    <property type="project" value="TreeGrafter"/>
</dbReference>
<reference evidence="2 3" key="1">
    <citation type="submission" date="2014-02" db="EMBL/GenBank/DDBJ databases">
        <title>Expanding our view of genomic diversity in Candidatus Accumulibacter clades.</title>
        <authorList>
            <person name="Skennerton C.T."/>
            <person name="Barr J.J."/>
            <person name="Slater F.R."/>
            <person name="Bond P.L."/>
            <person name="Tyson G.W."/>
        </authorList>
    </citation>
    <scope>NUCLEOTIDE SEQUENCE [LARGE SCALE GENOMIC DNA]</scope>
    <source>
        <strain evidence="3">BA-91</strain>
    </source>
</reference>
<dbReference type="Proteomes" id="UP000020077">
    <property type="component" value="Unassembled WGS sequence"/>
</dbReference>
<gene>
    <name evidence="2" type="ORF">AW09_004195</name>
</gene>
<dbReference type="SUPFAM" id="SSF52540">
    <property type="entry name" value="P-loop containing nucleoside triphosphate hydrolases"/>
    <property type="match status" value="1"/>
</dbReference>
<evidence type="ECO:0000313" key="3">
    <source>
        <dbReference type="Proteomes" id="UP000020077"/>
    </source>
</evidence>